<reference evidence="2 3" key="1">
    <citation type="submission" date="2019-06" db="EMBL/GenBank/DDBJ databases">
        <title>A chromosomal-level reference genome of Carpinus fangiana (Coryloideae, Betulaceae).</title>
        <authorList>
            <person name="Yang X."/>
            <person name="Wang Z."/>
            <person name="Zhang L."/>
            <person name="Hao G."/>
            <person name="Liu J."/>
            <person name="Yang Y."/>
        </authorList>
    </citation>
    <scope>NUCLEOTIDE SEQUENCE [LARGE SCALE GENOMIC DNA]</scope>
    <source>
        <strain evidence="2">Cfa_2016G</strain>
        <tissue evidence="2">Leaf</tissue>
    </source>
</reference>
<sequence>MPRITKIQVQIIRSNKHKNDSMSTKNKDSKQRPCKGLPGRQVTAIGGNAISVSVKHPVTA</sequence>
<feature type="region of interest" description="Disordered" evidence="1">
    <location>
        <begin position="12"/>
        <end position="42"/>
    </location>
</feature>
<name>A0A5N6RAH3_9ROSI</name>
<dbReference type="Proteomes" id="UP000327013">
    <property type="component" value="Chromosome 5"/>
</dbReference>
<gene>
    <name evidence="2" type="ORF">FH972_014091</name>
</gene>
<protein>
    <submittedName>
        <fullName evidence="2">Uncharacterized protein</fullName>
    </submittedName>
</protein>
<feature type="compositionally biased region" description="Basic and acidic residues" evidence="1">
    <location>
        <begin position="17"/>
        <end position="31"/>
    </location>
</feature>
<accession>A0A5N6RAH3</accession>
<keyword evidence="3" id="KW-1185">Reference proteome</keyword>
<evidence type="ECO:0000313" key="2">
    <source>
        <dbReference type="EMBL" id="KAE8057393.1"/>
    </source>
</evidence>
<dbReference type="EMBL" id="CM017325">
    <property type="protein sequence ID" value="KAE8057393.1"/>
    <property type="molecule type" value="Genomic_DNA"/>
</dbReference>
<proteinExistence type="predicted"/>
<organism evidence="2 3">
    <name type="scientific">Carpinus fangiana</name>
    <dbReference type="NCBI Taxonomy" id="176857"/>
    <lineage>
        <taxon>Eukaryota</taxon>
        <taxon>Viridiplantae</taxon>
        <taxon>Streptophyta</taxon>
        <taxon>Embryophyta</taxon>
        <taxon>Tracheophyta</taxon>
        <taxon>Spermatophyta</taxon>
        <taxon>Magnoliopsida</taxon>
        <taxon>eudicotyledons</taxon>
        <taxon>Gunneridae</taxon>
        <taxon>Pentapetalae</taxon>
        <taxon>rosids</taxon>
        <taxon>fabids</taxon>
        <taxon>Fagales</taxon>
        <taxon>Betulaceae</taxon>
        <taxon>Carpinus</taxon>
    </lineage>
</organism>
<evidence type="ECO:0000313" key="3">
    <source>
        <dbReference type="Proteomes" id="UP000327013"/>
    </source>
</evidence>
<dbReference type="AlphaFoldDB" id="A0A5N6RAH3"/>
<evidence type="ECO:0000256" key="1">
    <source>
        <dbReference type="SAM" id="MobiDB-lite"/>
    </source>
</evidence>